<dbReference type="InterPro" id="IPR053888">
    <property type="entry name" value="MRM3-like_sub_bind"/>
</dbReference>
<evidence type="ECO:0000313" key="6">
    <source>
        <dbReference type="Proteomes" id="UP000617402"/>
    </source>
</evidence>
<dbReference type="InterPro" id="IPR051259">
    <property type="entry name" value="rRNA_Methyltransferase"/>
</dbReference>
<dbReference type="Gene3D" id="3.40.1280.10">
    <property type="match status" value="1"/>
</dbReference>
<evidence type="ECO:0000259" key="4">
    <source>
        <dbReference type="SMART" id="SM00967"/>
    </source>
</evidence>
<dbReference type="PANTHER" id="PTHR43191:SF2">
    <property type="entry name" value="RRNA METHYLTRANSFERASE 3, MITOCHONDRIAL"/>
    <property type="match status" value="1"/>
</dbReference>
<feature type="domain" description="RNA 2-O ribose methyltransferase substrate binding" evidence="4">
    <location>
        <begin position="30"/>
        <end position="106"/>
    </location>
</feature>
<keyword evidence="6" id="KW-1185">Reference proteome</keyword>
<comment type="similarity">
    <text evidence="1">Belongs to the class IV-like SAM-binding methyltransferase superfamily. RNA methyltransferase TrmH family.</text>
</comment>
<accession>A0ABR7T0W5</accession>
<dbReference type="Proteomes" id="UP000617402">
    <property type="component" value="Unassembled WGS sequence"/>
</dbReference>
<dbReference type="Pfam" id="PF00588">
    <property type="entry name" value="SpoU_methylase"/>
    <property type="match status" value="1"/>
</dbReference>
<protein>
    <submittedName>
        <fullName evidence="5">RNA methyltransferase</fullName>
    </submittedName>
</protein>
<dbReference type="EMBL" id="JACVHF010000002">
    <property type="protein sequence ID" value="MBC9783757.1"/>
    <property type="molecule type" value="Genomic_DNA"/>
</dbReference>
<dbReference type="InterPro" id="IPR029026">
    <property type="entry name" value="tRNA_m1G_MTases_N"/>
</dbReference>
<dbReference type="RefSeq" id="WP_188038887.1">
    <property type="nucleotide sequence ID" value="NZ_JACVHF010000002.1"/>
</dbReference>
<dbReference type="InterPro" id="IPR029064">
    <property type="entry name" value="Ribosomal_eL30-like_sf"/>
</dbReference>
<sequence>MTITSLNNQYIKEARSLSRKKERILTGKYLIEGVRLVEEAVSSGLALEYALYTERVANNPRGKFLLDKLVAAGVNCVDVDERALASITETEQSQGIVTVAPLPAVPWEAVLDKEDPFLLIVDGLQDPGNLGTIIRTAEGAGLSGVLLTAGTVDPHSPKVIRAAMGSLFRLPVATVPSVEQLVNILQEKKISIVVADATDGLPYYEAQWAQKNIAVVIGSEAVGPQPLFREKASMTVSIPLVPPVESLNAAIAASVLIFEAARHRSVASKKGL</sequence>
<organism evidence="5 6">
    <name type="scientific">Heliobacterium chlorum</name>
    <dbReference type="NCBI Taxonomy" id="2698"/>
    <lineage>
        <taxon>Bacteria</taxon>
        <taxon>Bacillati</taxon>
        <taxon>Bacillota</taxon>
        <taxon>Clostridia</taxon>
        <taxon>Eubacteriales</taxon>
        <taxon>Heliobacteriaceae</taxon>
        <taxon>Heliobacterium</taxon>
    </lineage>
</organism>
<dbReference type="Gene3D" id="3.30.1330.30">
    <property type="match status" value="1"/>
</dbReference>
<dbReference type="InterPro" id="IPR029028">
    <property type="entry name" value="Alpha/beta_knot_MTases"/>
</dbReference>
<name>A0ABR7T0W5_HELCL</name>
<evidence type="ECO:0000256" key="1">
    <source>
        <dbReference type="ARBA" id="ARBA00007228"/>
    </source>
</evidence>
<comment type="caution">
    <text evidence="5">The sequence shown here is derived from an EMBL/GenBank/DDBJ whole genome shotgun (WGS) entry which is preliminary data.</text>
</comment>
<keyword evidence="3" id="KW-0808">Transferase</keyword>
<dbReference type="GO" id="GO:0032259">
    <property type="term" value="P:methylation"/>
    <property type="evidence" value="ECO:0007669"/>
    <property type="project" value="UniProtKB-KW"/>
</dbReference>
<evidence type="ECO:0000313" key="5">
    <source>
        <dbReference type="EMBL" id="MBC9783757.1"/>
    </source>
</evidence>
<reference evidence="5 6" key="1">
    <citation type="submission" date="2020-07" db="EMBL/GenBank/DDBJ databases">
        <title>Draft whole-genome sequence of Heliobacterium chlorum DSM 3682, type strain.</title>
        <authorList>
            <person name="Kyndt J.A."/>
            <person name="Meyer T.E."/>
            <person name="Imhoff J.F."/>
        </authorList>
    </citation>
    <scope>NUCLEOTIDE SEQUENCE [LARGE SCALE GENOMIC DNA]</scope>
    <source>
        <strain evidence="5 6">DSM 3682</strain>
    </source>
</reference>
<dbReference type="InterPro" id="IPR001537">
    <property type="entry name" value="SpoU_MeTrfase"/>
</dbReference>
<dbReference type="CDD" id="cd18095">
    <property type="entry name" value="SpoU-like_rRNA-MTase"/>
    <property type="match status" value="1"/>
</dbReference>
<dbReference type="InterPro" id="IPR013123">
    <property type="entry name" value="SpoU_subst-bd"/>
</dbReference>
<dbReference type="GO" id="GO:0008168">
    <property type="term" value="F:methyltransferase activity"/>
    <property type="evidence" value="ECO:0007669"/>
    <property type="project" value="UniProtKB-KW"/>
</dbReference>
<dbReference type="SUPFAM" id="SSF75217">
    <property type="entry name" value="alpha/beta knot"/>
    <property type="match status" value="1"/>
</dbReference>
<dbReference type="Pfam" id="PF22435">
    <property type="entry name" value="MRM3-like_sub_bind"/>
    <property type="match status" value="1"/>
</dbReference>
<dbReference type="PANTHER" id="PTHR43191">
    <property type="entry name" value="RRNA METHYLTRANSFERASE 3"/>
    <property type="match status" value="1"/>
</dbReference>
<dbReference type="SUPFAM" id="SSF55315">
    <property type="entry name" value="L30e-like"/>
    <property type="match status" value="1"/>
</dbReference>
<proteinExistence type="inferred from homology"/>
<keyword evidence="2 5" id="KW-0489">Methyltransferase</keyword>
<evidence type="ECO:0000256" key="3">
    <source>
        <dbReference type="ARBA" id="ARBA00022679"/>
    </source>
</evidence>
<gene>
    <name evidence="5" type="ORF">H1S01_04425</name>
</gene>
<dbReference type="SMART" id="SM00967">
    <property type="entry name" value="SpoU_sub_bind"/>
    <property type="match status" value="1"/>
</dbReference>
<evidence type="ECO:0000256" key="2">
    <source>
        <dbReference type="ARBA" id="ARBA00022603"/>
    </source>
</evidence>